<proteinExistence type="predicted"/>
<dbReference type="InterPro" id="IPR036005">
    <property type="entry name" value="Creatinase/aminopeptidase-like"/>
</dbReference>
<dbReference type="Gene3D" id="3.40.350.10">
    <property type="entry name" value="Creatinase/prolidase N-terminal domain"/>
    <property type="match status" value="1"/>
</dbReference>
<evidence type="ECO:0000313" key="3">
    <source>
        <dbReference type="Proteomes" id="UP000286268"/>
    </source>
</evidence>
<keyword evidence="2" id="KW-0378">Hydrolase</keyword>
<reference evidence="2 3" key="1">
    <citation type="submission" date="2018-01" db="EMBL/GenBank/DDBJ databases">
        <title>Genome Sequencing and Assembly of Anaerobacter polyendosporus strain CT4.</title>
        <authorList>
            <person name="Tachaapaikoon C."/>
            <person name="Sutheeworapong S."/>
            <person name="Jenjaroenpun P."/>
            <person name="Wongsurawat T."/>
            <person name="Nookeaw I."/>
            <person name="Cheawchanlertfa P."/>
            <person name="Kosugi A."/>
            <person name="Cheevadhanarak S."/>
            <person name="Ratanakhanokchai K."/>
        </authorList>
    </citation>
    <scope>NUCLEOTIDE SEQUENCE [LARGE SCALE GENOMIC DNA]</scope>
    <source>
        <strain evidence="2 3">CT4</strain>
    </source>
</reference>
<dbReference type="Proteomes" id="UP000286268">
    <property type="component" value="Chromosome"/>
</dbReference>
<protein>
    <submittedName>
        <fullName evidence="2">Xaa-Pro aminopeptidase</fullName>
    </submittedName>
</protein>
<dbReference type="AlphaFoldDB" id="A0A410DXM9"/>
<dbReference type="CDD" id="cd01066">
    <property type="entry name" value="APP_MetAP"/>
    <property type="match status" value="1"/>
</dbReference>
<accession>A0A410DXM9</accession>
<evidence type="ECO:0000313" key="2">
    <source>
        <dbReference type="EMBL" id="QAA33682.1"/>
    </source>
</evidence>
<keyword evidence="3" id="KW-1185">Reference proteome</keyword>
<dbReference type="GO" id="GO:0004177">
    <property type="term" value="F:aminopeptidase activity"/>
    <property type="evidence" value="ECO:0007669"/>
    <property type="project" value="UniProtKB-KW"/>
</dbReference>
<dbReference type="EMBL" id="CP025746">
    <property type="protein sequence ID" value="QAA33682.1"/>
    <property type="molecule type" value="Genomic_DNA"/>
</dbReference>
<feature type="domain" description="Creatinase N-terminal" evidence="1">
    <location>
        <begin position="36"/>
        <end position="99"/>
    </location>
</feature>
<name>A0A410DXM9_9CLOT</name>
<organism evidence="2 3">
    <name type="scientific">Clostridium manihotivorum</name>
    <dbReference type="NCBI Taxonomy" id="2320868"/>
    <lineage>
        <taxon>Bacteria</taxon>
        <taxon>Bacillati</taxon>
        <taxon>Bacillota</taxon>
        <taxon>Clostridia</taxon>
        <taxon>Eubacteriales</taxon>
        <taxon>Clostridiaceae</taxon>
        <taxon>Clostridium</taxon>
    </lineage>
</organism>
<gene>
    <name evidence="2" type="ORF">C1I91_19710</name>
</gene>
<dbReference type="Pfam" id="PF01321">
    <property type="entry name" value="Creatinase_N"/>
    <property type="match status" value="1"/>
</dbReference>
<sequence length="468" mass="53038">MKKYKYSDAYLSEIESPKCDNDGVPIFLSDETMIERKNKILKLMKEQALDCIIVYNDLEHGSNFEYLTGFLTRFEEGLLVLHKDEKAYLILGNENTKMVNYSRIPAELIHSPYFSLPNQPMENELNMKEVFKKAGINQEMKVGLVGWKNFTSKYLDNRKIFDIPYYIVEAVKEIVGEYNISNESHIFINSDYGARATNNANEIAHYEFGSSLASDCVLNAMDALELGKTEMDIGSVLKIYGQPNNVVSISSTGNRFEKANLYPINKKIELGDKISLTTGFKGGLASRAGYAVKETNELSEQVKDYINVIAAPYFTSIVAWLENIHIGITGGAMYELVDKVLPRKQFNWSLNPGHLTADEEWMCSPIYPNSKETLKSGMLLQIDIIPSIPGYGGVGAENGIALADKTLREDIKRNYPELWMRIESRRKYIVNVLGIKLSEEVLPLSSTVGYFRPYLLNKKSAFVYRNEE</sequence>
<dbReference type="KEGG" id="cmah:C1I91_19710"/>
<dbReference type="InterPro" id="IPR000587">
    <property type="entry name" value="Creatinase_N"/>
</dbReference>
<dbReference type="RefSeq" id="WP_128214406.1">
    <property type="nucleotide sequence ID" value="NZ_CP025746.1"/>
</dbReference>
<keyword evidence="2" id="KW-0031">Aminopeptidase</keyword>
<dbReference type="OrthoDB" id="9778159at2"/>
<dbReference type="SUPFAM" id="SSF55920">
    <property type="entry name" value="Creatinase/aminopeptidase"/>
    <property type="match status" value="1"/>
</dbReference>
<dbReference type="SUPFAM" id="SSF53092">
    <property type="entry name" value="Creatinase/prolidase N-terminal domain"/>
    <property type="match status" value="1"/>
</dbReference>
<dbReference type="Gene3D" id="3.90.230.10">
    <property type="entry name" value="Creatinase/methionine aminopeptidase superfamily"/>
    <property type="match status" value="1"/>
</dbReference>
<evidence type="ECO:0000259" key="1">
    <source>
        <dbReference type="Pfam" id="PF01321"/>
    </source>
</evidence>
<keyword evidence="2" id="KW-0645">Protease</keyword>
<dbReference type="InterPro" id="IPR029149">
    <property type="entry name" value="Creatin/AminoP/Spt16_N"/>
</dbReference>